<dbReference type="AlphaFoldDB" id="A0A0F9N918"/>
<sequence length="38" mass="4258">MIGKIFAFIAGFFTGTIFGAFALAWFWEWLITTRGGIV</sequence>
<evidence type="ECO:0000256" key="1">
    <source>
        <dbReference type="SAM" id="Phobius"/>
    </source>
</evidence>
<keyword evidence="1" id="KW-0472">Membrane</keyword>
<gene>
    <name evidence="2" type="ORF">LCGC14_0979920</name>
</gene>
<accession>A0A0F9N918</accession>
<evidence type="ECO:0000313" key="2">
    <source>
        <dbReference type="EMBL" id="KKN16030.1"/>
    </source>
</evidence>
<protein>
    <submittedName>
        <fullName evidence="2">Uncharacterized protein</fullName>
    </submittedName>
</protein>
<reference evidence="2" key="1">
    <citation type="journal article" date="2015" name="Nature">
        <title>Complex archaea that bridge the gap between prokaryotes and eukaryotes.</title>
        <authorList>
            <person name="Spang A."/>
            <person name="Saw J.H."/>
            <person name="Jorgensen S.L."/>
            <person name="Zaremba-Niedzwiedzka K."/>
            <person name="Martijn J."/>
            <person name="Lind A.E."/>
            <person name="van Eijk R."/>
            <person name="Schleper C."/>
            <person name="Guy L."/>
            <person name="Ettema T.J."/>
        </authorList>
    </citation>
    <scope>NUCLEOTIDE SEQUENCE</scope>
</reference>
<organism evidence="2">
    <name type="scientific">marine sediment metagenome</name>
    <dbReference type="NCBI Taxonomy" id="412755"/>
    <lineage>
        <taxon>unclassified sequences</taxon>
        <taxon>metagenomes</taxon>
        <taxon>ecological metagenomes</taxon>
    </lineage>
</organism>
<feature type="transmembrane region" description="Helical" evidence="1">
    <location>
        <begin position="6"/>
        <end position="27"/>
    </location>
</feature>
<proteinExistence type="predicted"/>
<keyword evidence="1" id="KW-0812">Transmembrane</keyword>
<dbReference type="EMBL" id="LAZR01003653">
    <property type="protein sequence ID" value="KKN16030.1"/>
    <property type="molecule type" value="Genomic_DNA"/>
</dbReference>
<keyword evidence="1" id="KW-1133">Transmembrane helix</keyword>
<name>A0A0F9N918_9ZZZZ</name>
<comment type="caution">
    <text evidence="2">The sequence shown here is derived from an EMBL/GenBank/DDBJ whole genome shotgun (WGS) entry which is preliminary data.</text>
</comment>